<dbReference type="InterPro" id="IPR000719">
    <property type="entry name" value="Prot_kinase_dom"/>
</dbReference>
<feature type="compositionally biased region" description="Low complexity" evidence="8">
    <location>
        <begin position="81"/>
        <end position="99"/>
    </location>
</feature>
<dbReference type="InterPro" id="IPR011009">
    <property type="entry name" value="Kinase-like_dom_sf"/>
</dbReference>
<dbReference type="GO" id="GO:0004674">
    <property type="term" value="F:protein serine/threonine kinase activity"/>
    <property type="evidence" value="ECO:0007669"/>
    <property type="project" value="UniProtKB-EC"/>
</dbReference>
<dbReference type="Gene3D" id="1.10.510.10">
    <property type="entry name" value="Transferase(Phosphotransferase) domain 1"/>
    <property type="match status" value="1"/>
</dbReference>
<evidence type="ECO:0000313" key="11">
    <source>
        <dbReference type="EMBL" id="KAL0636651.1"/>
    </source>
</evidence>
<keyword evidence="2" id="KW-0597">Phosphoprotein</keyword>
<dbReference type="PROSITE" id="PS51285">
    <property type="entry name" value="AGC_KINASE_CTER"/>
    <property type="match status" value="1"/>
</dbReference>
<dbReference type="SMART" id="SM00220">
    <property type="entry name" value="S_TKc"/>
    <property type="match status" value="1"/>
</dbReference>
<evidence type="ECO:0000259" key="9">
    <source>
        <dbReference type="PROSITE" id="PS50011"/>
    </source>
</evidence>
<feature type="compositionally biased region" description="Low complexity" evidence="8">
    <location>
        <begin position="14"/>
        <end position="51"/>
    </location>
</feature>
<accession>A0ABR3GL52</accession>
<dbReference type="InterPro" id="IPR008271">
    <property type="entry name" value="Ser/Thr_kinase_AS"/>
</dbReference>
<keyword evidence="6 7" id="KW-0067">ATP-binding</keyword>
<feature type="compositionally biased region" description="Polar residues" evidence="8">
    <location>
        <begin position="291"/>
        <end position="300"/>
    </location>
</feature>
<organism evidence="11 12">
    <name type="scientific">Discina gigas</name>
    <dbReference type="NCBI Taxonomy" id="1032678"/>
    <lineage>
        <taxon>Eukaryota</taxon>
        <taxon>Fungi</taxon>
        <taxon>Dikarya</taxon>
        <taxon>Ascomycota</taxon>
        <taxon>Pezizomycotina</taxon>
        <taxon>Pezizomycetes</taxon>
        <taxon>Pezizales</taxon>
        <taxon>Discinaceae</taxon>
        <taxon>Discina</taxon>
    </lineage>
</organism>
<comment type="caution">
    <text evidence="11">The sequence shown here is derived from an EMBL/GenBank/DDBJ whole genome shotgun (WGS) entry which is preliminary data.</text>
</comment>
<evidence type="ECO:0000256" key="8">
    <source>
        <dbReference type="SAM" id="MobiDB-lite"/>
    </source>
</evidence>
<keyword evidence="1" id="KW-0723">Serine/threonine-protein kinase</keyword>
<feature type="compositionally biased region" description="Low complexity" evidence="8">
    <location>
        <begin position="199"/>
        <end position="230"/>
    </location>
</feature>
<evidence type="ECO:0000259" key="10">
    <source>
        <dbReference type="PROSITE" id="PS51285"/>
    </source>
</evidence>
<evidence type="ECO:0000313" key="12">
    <source>
        <dbReference type="Proteomes" id="UP001447188"/>
    </source>
</evidence>
<dbReference type="Gene3D" id="3.30.200.20">
    <property type="entry name" value="Phosphorylase Kinase, domain 1"/>
    <property type="match status" value="1"/>
</dbReference>
<dbReference type="InterPro" id="IPR035892">
    <property type="entry name" value="C2_domain_sf"/>
</dbReference>
<evidence type="ECO:0000256" key="7">
    <source>
        <dbReference type="PROSITE-ProRule" id="PRU10141"/>
    </source>
</evidence>
<dbReference type="PANTHER" id="PTHR24351">
    <property type="entry name" value="RIBOSOMAL PROTEIN S6 KINASE"/>
    <property type="match status" value="1"/>
</dbReference>
<feature type="compositionally biased region" description="Low complexity" evidence="8">
    <location>
        <begin position="308"/>
        <end position="328"/>
    </location>
</feature>
<dbReference type="EC" id="2.7.11.1" evidence="11"/>
<feature type="region of interest" description="Disordered" evidence="8">
    <location>
        <begin position="373"/>
        <end position="427"/>
    </location>
</feature>
<feature type="region of interest" description="Disordered" evidence="8">
    <location>
        <begin position="290"/>
        <end position="342"/>
    </location>
</feature>
<dbReference type="InterPro" id="IPR000008">
    <property type="entry name" value="C2_dom"/>
</dbReference>
<feature type="binding site" evidence="7">
    <location>
        <position position="540"/>
    </location>
    <ligand>
        <name>ATP</name>
        <dbReference type="ChEBI" id="CHEBI:30616"/>
    </ligand>
</feature>
<proteinExistence type="predicted"/>
<dbReference type="SMART" id="SM00133">
    <property type="entry name" value="S_TK_X"/>
    <property type="match status" value="1"/>
</dbReference>
<feature type="region of interest" description="Disordered" evidence="8">
    <location>
        <begin position="1"/>
        <end position="106"/>
    </location>
</feature>
<reference evidence="11 12" key="1">
    <citation type="submission" date="2024-02" db="EMBL/GenBank/DDBJ databases">
        <title>Discinaceae phylogenomics.</title>
        <authorList>
            <person name="Dirks A.C."/>
            <person name="James T.Y."/>
        </authorList>
    </citation>
    <scope>NUCLEOTIDE SEQUENCE [LARGE SCALE GENOMIC DNA]</scope>
    <source>
        <strain evidence="11 12">ACD0624</strain>
    </source>
</reference>
<dbReference type="SUPFAM" id="SSF56112">
    <property type="entry name" value="Protein kinase-like (PK-like)"/>
    <property type="match status" value="1"/>
</dbReference>
<dbReference type="PROSITE" id="PS50011">
    <property type="entry name" value="PROTEIN_KINASE_DOM"/>
    <property type="match status" value="1"/>
</dbReference>
<feature type="compositionally biased region" description="Acidic residues" evidence="8">
    <location>
        <begin position="867"/>
        <end position="878"/>
    </location>
</feature>
<dbReference type="Pfam" id="PF00433">
    <property type="entry name" value="Pkinase_C"/>
    <property type="match status" value="1"/>
</dbReference>
<feature type="region of interest" description="Disordered" evidence="8">
    <location>
        <begin position="865"/>
        <end position="922"/>
    </location>
</feature>
<sequence length="922" mass="99571">MVTAFQFFRGGGSSSPASSTPGTPLLTTSHVTSTLSSSTTAPATPVAGPSPISANGLPEFQSLSPLSRRGSPILRSASTPHAGASAGNGTTTATSHSNAVASPRPQLPLNTAAAVNSSASNMLRAVAGQRSDDDDHLSGQTTPHPSGLDKRLPQILHGFQQVCGALITPILTRKVSCAPSLPEHSPGPTEVEEAGDAESSSYSPASTLSSASTSRSASSRTTTTTSTTTTTAAAHTYHISPSCYFPAPATEKDGALKLTAAAFLEGKDTPPATPRGTTSAGSALNGAVATAPTSNATQSPRPVPGNITPVSRSGSGTTTTTVTTPITRDATHTTSPTVGPPKGKMVVRILEAKGLRLSKEPYVVCTFESNEFISKGPKKEDPSTAEPQDKNGGPAGIAIPMKSRQSSSTSLSELQGGGAKKSGTTSPKWEHEAVFDVLGEHSEIDVSIYDRSNECFLGHVRMCPLLSREQAVMDSWFPLQPRTHHESVTGEIRLQISFEKTNKKHYGPDDFEVLRLIGKGTFGQVYQVRKRDTGRIYAMKVLSKKVIVQKKEVAHTLGERNILVRTATTDSPFIVGLKFSFQTPTDLYLVTDYMSGGELFWHLQKEGRFQEERAKFYIAELILALEHLHNHDIVYRDLKPENILLDANGHIALCDFGLSKANLSANATTNTFCGTTEYLAPEVLLDEQGYTKMVDFWSLGVLVFEMCCGWSPFYADDTQQMYKNIAFGKVRFPRDALSLEGRNFVKGLLNRNPRHRLGATHDAKELKSHPFFADIDWHLLLHKNVIPPFKPTLASETDTSNFDPEFTNAPMSQSLNARAIALAAGNMAASTPLSPGMQANFRGFTFVDESSIDDHFIGREELARMEEDAEDLEDEWDEDQARRNDDDDGRGFDGRSNRMSGIEYRRPHDDEGGIFGNDGMDM</sequence>
<evidence type="ECO:0000256" key="3">
    <source>
        <dbReference type="ARBA" id="ARBA00022679"/>
    </source>
</evidence>
<dbReference type="PROSITE" id="PS00108">
    <property type="entry name" value="PROTEIN_KINASE_ST"/>
    <property type="match status" value="1"/>
</dbReference>
<evidence type="ECO:0000256" key="5">
    <source>
        <dbReference type="ARBA" id="ARBA00022777"/>
    </source>
</evidence>
<dbReference type="EMBL" id="JBBBZM010000046">
    <property type="protein sequence ID" value="KAL0636651.1"/>
    <property type="molecule type" value="Genomic_DNA"/>
</dbReference>
<evidence type="ECO:0000256" key="1">
    <source>
        <dbReference type="ARBA" id="ARBA00022527"/>
    </source>
</evidence>
<keyword evidence="3 11" id="KW-0808">Transferase</keyword>
<evidence type="ECO:0000256" key="6">
    <source>
        <dbReference type="ARBA" id="ARBA00022840"/>
    </source>
</evidence>
<evidence type="ECO:0000256" key="2">
    <source>
        <dbReference type="ARBA" id="ARBA00022553"/>
    </source>
</evidence>
<keyword evidence="5 11" id="KW-0418">Kinase</keyword>
<feature type="region of interest" description="Disordered" evidence="8">
    <location>
        <begin position="178"/>
        <end position="230"/>
    </location>
</feature>
<keyword evidence="12" id="KW-1185">Reference proteome</keyword>
<dbReference type="Gene3D" id="2.60.40.150">
    <property type="entry name" value="C2 domain"/>
    <property type="match status" value="1"/>
</dbReference>
<dbReference type="InterPro" id="IPR017441">
    <property type="entry name" value="Protein_kinase_ATP_BS"/>
</dbReference>
<dbReference type="InterPro" id="IPR000961">
    <property type="entry name" value="AGC-kinase_C"/>
</dbReference>
<feature type="region of interest" description="Disordered" evidence="8">
    <location>
        <begin position="126"/>
        <end position="151"/>
    </location>
</feature>
<gene>
    <name evidence="11" type="primary">SCH9</name>
    <name evidence="11" type="ORF">Q9L58_004382</name>
</gene>
<dbReference type="CDD" id="cd11651">
    <property type="entry name" value="YPK1_N_like"/>
    <property type="match status" value="1"/>
</dbReference>
<keyword evidence="4 7" id="KW-0547">Nucleotide-binding</keyword>
<feature type="compositionally biased region" description="Basic and acidic residues" evidence="8">
    <location>
        <begin position="879"/>
        <end position="896"/>
    </location>
</feature>
<dbReference type="SUPFAM" id="SSF49562">
    <property type="entry name" value="C2 domain (Calcium/lipid-binding domain, CaLB)"/>
    <property type="match status" value="1"/>
</dbReference>
<dbReference type="PROSITE" id="PS00107">
    <property type="entry name" value="PROTEIN_KINASE_ATP"/>
    <property type="match status" value="1"/>
</dbReference>
<dbReference type="Pfam" id="PF00168">
    <property type="entry name" value="C2"/>
    <property type="match status" value="1"/>
</dbReference>
<feature type="compositionally biased region" description="Low complexity" evidence="8">
    <location>
        <begin position="403"/>
        <end position="412"/>
    </location>
</feature>
<feature type="domain" description="Protein kinase" evidence="9">
    <location>
        <begin position="511"/>
        <end position="772"/>
    </location>
</feature>
<dbReference type="Proteomes" id="UP001447188">
    <property type="component" value="Unassembled WGS sequence"/>
</dbReference>
<name>A0ABR3GL52_9PEZI</name>
<evidence type="ECO:0000256" key="4">
    <source>
        <dbReference type="ARBA" id="ARBA00022741"/>
    </source>
</evidence>
<feature type="domain" description="AGC-kinase C-terminal" evidence="10">
    <location>
        <begin position="773"/>
        <end position="856"/>
    </location>
</feature>
<dbReference type="InterPro" id="IPR017892">
    <property type="entry name" value="Pkinase_C"/>
</dbReference>
<protein>
    <submittedName>
        <fullName evidence="11">Serine/threonine-protein kinase</fullName>
        <ecNumber evidence="11">2.7.11.1</ecNumber>
    </submittedName>
</protein>
<dbReference type="SMART" id="SM00239">
    <property type="entry name" value="C2"/>
    <property type="match status" value="1"/>
</dbReference>
<dbReference type="Pfam" id="PF00069">
    <property type="entry name" value="Pkinase"/>
    <property type="match status" value="1"/>
</dbReference>